<comment type="caution">
    <text evidence="1">The sequence shown here is derived from an EMBL/GenBank/DDBJ whole genome shotgun (WGS) entry which is preliminary data.</text>
</comment>
<name>A0ABU1QY97_9BACT</name>
<dbReference type="EMBL" id="JAVDTI010000003">
    <property type="protein sequence ID" value="MDR6806129.1"/>
    <property type="molecule type" value="Genomic_DNA"/>
</dbReference>
<evidence type="ECO:0008006" key="3">
    <source>
        <dbReference type="Google" id="ProtNLM"/>
    </source>
</evidence>
<evidence type="ECO:0000313" key="2">
    <source>
        <dbReference type="Proteomes" id="UP001264980"/>
    </source>
</evidence>
<keyword evidence="2" id="KW-1185">Reference proteome</keyword>
<dbReference type="PROSITE" id="PS51257">
    <property type="entry name" value="PROKAR_LIPOPROTEIN"/>
    <property type="match status" value="1"/>
</dbReference>
<dbReference type="Proteomes" id="UP001264980">
    <property type="component" value="Unassembled WGS sequence"/>
</dbReference>
<organism evidence="1 2">
    <name type="scientific">Dyadobacter fermentans</name>
    <dbReference type="NCBI Taxonomy" id="94254"/>
    <lineage>
        <taxon>Bacteria</taxon>
        <taxon>Pseudomonadati</taxon>
        <taxon>Bacteroidota</taxon>
        <taxon>Cytophagia</taxon>
        <taxon>Cytophagales</taxon>
        <taxon>Spirosomataceae</taxon>
        <taxon>Dyadobacter</taxon>
    </lineage>
</organism>
<proteinExistence type="predicted"/>
<accession>A0ABU1QY97</accession>
<sequence>MRTGFLLTLFIVSFTTACQKDKECVPPPLAQQIINSWNAKLVSEKDKSQEMTFKSDGTLKESKGLIFGAYGNPTCNWELDQDLVILNARFSNGNIERYECSVISRSCDQIILDVEGLDQMELNKK</sequence>
<protein>
    <recommendedName>
        <fullName evidence="3">Lipocalin-like domain-containing protein</fullName>
    </recommendedName>
</protein>
<gene>
    <name evidence="1" type="ORF">J2W84_003177</name>
</gene>
<reference evidence="1 2" key="1">
    <citation type="submission" date="2023-07" db="EMBL/GenBank/DDBJ databases">
        <title>Sorghum-associated microbial communities from plants grown in Nebraska, USA.</title>
        <authorList>
            <person name="Schachtman D."/>
        </authorList>
    </citation>
    <scope>NUCLEOTIDE SEQUENCE [LARGE SCALE GENOMIC DNA]</scope>
    <source>
        <strain evidence="1 2">BE57</strain>
    </source>
</reference>
<dbReference type="RefSeq" id="WP_309984656.1">
    <property type="nucleotide sequence ID" value="NZ_JAVDTI010000003.1"/>
</dbReference>
<evidence type="ECO:0000313" key="1">
    <source>
        <dbReference type="EMBL" id="MDR6806129.1"/>
    </source>
</evidence>